<dbReference type="AlphaFoldDB" id="A0A6G1JY07"/>
<evidence type="ECO:0000313" key="2">
    <source>
        <dbReference type="EMBL" id="KAF2705152.1"/>
    </source>
</evidence>
<accession>A0A6G1JY07</accession>
<gene>
    <name evidence="2" type="ORF">K504DRAFT_96146</name>
</gene>
<protein>
    <submittedName>
        <fullName evidence="2">Uncharacterized protein</fullName>
    </submittedName>
</protein>
<feature type="compositionally biased region" description="Basic and acidic residues" evidence="1">
    <location>
        <begin position="1"/>
        <end position="18"/>
    </location>
</feature>
<keyword evidence="3" id="KW-1185">Reference proteome</keyword>
<dbReference type="Proteomes" id="UP000799428">
    <property type="component" value="Unassembled WGS sequence"/>
</dbReference>
<organism evidence="2 3">
    <name type="scientific">Pleomassaria siparia CBS 279.74</name>
    <dbReference type="NCBI Taxonomy" id="1314801"/>
    <lineage>
        <taxon>Eukaryota</taxon>
        <taxon>Fungi</taxon>
        <taxon>Dikarya</taxon>
        <taxon>Ascomycota</taxon>
        <taxon>Pezizomycotina</taxon>
        <taxon>Dothideomycetes</taxon>
        <taxon>Pleosporomycetidae</taxon>
        <taxon>Pleosporales</taxon>
        <taxon>Pleomassariaceae</taxon>
        <taxon>Pleomassaria</taxon>
    </lineage>
</organism>
<evidence type="ECO:0000313" key="3">
    <source>
        <dbReference type="Proteomes" id="UP000799428"/>
    </source>
</evidence>
<evidence type="ECO:0000256" key="1">
    <source>
        <dbReference type="SAM" id="MobiDB-lite"/>
    </source>
</evidence>
<dbReference type="OrthoDB" id="3251507at2759"/>
<sequence length="95" mass="10323">MTGDIRKNALRQIDEKAPPHAWNPDSLTGITESVLYEEAQVSFNETRVSSSAAAISVALDLPSNSFGSDRRTTSLSLRYSIANDYKEGDAIPPPL</sequence>
<reference evidence="2" key="1">
    <citation type="journal article" date="2020" name="Stud. Mycol.">
        <title>101 Dothideomycetes genomes: a test case for predicting lifestyles and emergence of pathogens.</title>
        <authorList>
            <person name="Haridas S."/>
            <person name="Albert R."/>
            <person name="Binder M."/>
            <person name="Bloem J."/>
            <person name="Labutti K."/>
            <person name="Salamov A."/>
            <person name="Andreopoulos B."/>
            <person name="Baker S."/>
            <person name="Barry K."/>
            <person name="Bills G."/>
            <person name="Bluhm B."/>
            <person name="Cannon C."/>
            <person name="Castanera R."/>
            <person name="Culley D."/>
            <person name="Daum C."/>
            <person name="Ezra D."/>
            <person name="Gonzalez J."/>
            <person name="Henrissat B."/>
            <person name="Kuo A."/>
            <person name="Liang C."/>
            <person name="Lipzen A."/>
            <person name="Lutzoni F."/>
            <person name="Magnuson J."/>
            <person name="Mondo S."/>
            <person name="Nolan M."/>
            <person name="Ohm R."/>
            <person name="Pangilinan J."/>
            <person name="Park H.-J."/>
            <person name="Ramirez L."/>
            <person name="Alfaro M."/>
            <person name="Sun H."/>
            <person name="Tritt A."/>
            <person name="Yoshinaga Y."/>
            <person name="Zwiers L.-H."/>
            <person name="Turgeon B."/>
            <person name="Goodwin S."/>
            <person name="Spatafora J."/>
            <person name="Crous P."/>
            <person name="Grigoriev I."/>
        </authorList>
    </citation>
    <scope>NUCLEOTIDE SEQUENCE</scope>
    <source>
        <strain evidence="2">CBS 279.74</strain>
    </source>
</reference>
<dbReference type="EMBL" id="MU005779">
    <property type="protein sequence ID" value="KAF2705152.1"/>
    <property type="molecule type" value="Genomic_DNA"/>
</dbReference>
<feature type="region of interest" description="Disordered" evidence="1">
    <location>
        <begin position="1"/>
        <end position="24"/>
    </location>
</feature>
<name>A0A6G1JY07_9PLEO</name>
<proteinExistence type="predicted"/>